<organism evidence="17 18">
    <name type="scientific">Leucobacter edaphi</name>
    <dbReference type="NCBI Taxonomy" id="2796472"/>
    <lineage>
        <taxon>Bacteria</taxon>
        <taxon>Bacillati</taxon>
        <taxon>Actinomycetota</taxon>
        <taxon>Actinomycetes</taxon>
        <taxon>Micrococcales</taxon>
        <taxon>Microbacteriaceae</taxon>
        <taxon>Leucobacter</taxon>
    </lineage>
</organism>
<evidence type="ECO:0000256" key="6">
    <source>
        <dbReference type="ARBA" id="ARBA00022741"/>
    </source>
</evidence>
<evidence type="ECO:0000256" key="1">
    <source>
        <dbReference type="ARBA" id="ARBA00004496"/>
    </source>
</evidence>
<keyword evidence="4 13" id="KW-0963">Cytoplasm</keyword>
<comment type="function">
    <text evidence="12 13 14">The RecF protein is involved in DNA metabolism; it is required for DNA replication and normal SOS inducibility. RecF binds preferentially to single-stranded, linear DNA. It also seems to bind ATP.</text>
</comment>
<evidence type="ECO:0000313" key="17">
    <source>
        <dbReference type="EMBL" id="MBK0421987.1"/>
    </source>
</evidence>
<evidence type="ECO:0000256" key="3">
    <source>
        <dbReference type="ARBA" id="ARBA00020170"/>
    </source>
</evidence>
<dbReference type="InterPro" id="IPR027417">
    <property type="entry name" value="P-loop_NTPase"/>
</dbReference>
<accession>A0A934QEY3</accession>
<dbReference type="Pfam" id="PF02463">
    <property type="entry name" value="SMC_N"/>
    <property type="match status" value="1"/>
</dbReference>
<name>A0A934QEY3_9MICO</name>
<feature type="binding site" evidence="13">
    <location>
        <begin position="30"/>
        <end position="37"/>
    </location>
    <ligand>
        <name>ATP</name>
        <dbReference type="ChEBI" id="CHEBI:30616"/>
    </ligand>
</feature>
<evidence type="ECO:0000256" key="12">
    <source>
        <dbReference type="ARBA" id="ARBA00025401"/>
    </source>
</evidence>
<dbReference type="InterPro" id="IPR018078">
    <property type="entry name" value="DNA-binding_RecF_CS"/>
</dbReference>
<dbReference type="PROSITE" id="PS00617">
    <property type="entry name" value="RECF_1"/>
    <property type="match status" value="1"/>
</dbReference>
<evidence type="ECO:0000256" key="13">
    <source>
        <dbReference type="HAMAP-Rule" id="MF_00365"/>
    </source>
</evidence>
<evidence type="ECO:0000256" key="10">
    <source>
        <dbReference type="ARBA" id="ARBA00023204"/>
    </source>
</evidence>
<keyword evidence="11 13" id="KW-0742">SOS response</keyword>
<dbReference type="GO" id="GO:0005737">
    <property type="term" value="C:cytoplasm"/>
    <property type="evidence" value="ECO:0007669"/>
    <property type="project" value="UniProtKB-SubCell"/>
</dbReference>
<feature type="compositionally biased region" description="Basic and acidic residues" evidence="15">
    <location>
        <begin position="436"/>
        <end position="460"/>
    </location>
</feature>
<evidence type="ECO:0000256" key="14">
    <source>
        <dbReference type="RuleBase" id="RU000578"/>
    </source>
</evidence>
<feature type="region of interest" description="Disordered" evidence="15">
    <location>
        <begin position="387"/>
        <end position="556"/>
    </location>
</feature>
<evidence type="ECO:0000313" key="18">
    <source>
        <dbReference type="Proteomes" id="UP000618733"/>
    </source>
</evidence>
<dbReference type="PROSITE" id="PS00618">
    <property type="entry name" value="RECF_2"/>
    <property type="match status" value="1"/>
</dbReference>
<comment type="caution">
    <text evidence="17">The sequence shown here is derived from an EMBL/GenBank/DDBJ whole genome shotgun (WGS) entry which is preliminary data.</text>
</comment>
<feature type="compositionally biased region" description="Polar residues" evidence="15">
    <location>
        <begin position="387"/>
        <end position="402"/>
    </location>
</feature>
<comment type="subcellular location">
    <subcellularLocation>
        <location evidence="1 13 14">Cytoplasm</location>
    </subcellularLocation>
</comment>
<dbReference type="Gene3D" id="3.40.50.300">
    <property type="entry name" value="P-loop containing nucleotide triphosphate hydrolases"/>
    <property type="match status" value="1"/>
</dbReference>
<dbReference type="GO" id="GO:0003697">
    <property type="term" value="F:single-stranded DNA binding"/>
    <property type="evidence" value="ECO:0007669"/>
    <property type="project" value="UniProtKB-UniRule"/>
</dbReference>
<dbReference type="Proteomes" id="UP000618733">
    <property type="component" value="Unassembled WGS sequence"/>
</dbReference>
<evidence type="ECO:0000256" key="4">
    <source>
        <dbReference type="ARBA" id="ARBA00022490"/>
    </source>
</evidence>
<gene>
    <name evidence="13 17" type="primary">recF</name>
    <name evidence="17" type="ORF">JD292_07845</name>
</gene>
<keyword evidence="5 13" id="KW-0235">DNA replication</keyword>
<dbReference type="SUPFAM" id="SSF52540">
    <property type="entry name" value="P-loop containing nucleoside triphosphate hydrolases"/>
    <property type="match status" value="1"/>
</dbReference>
<feature type="domain" description="RecF/RecN/SMC N-terminal" evidence="16">
    <location>
        <begin position="3"/>
        <end position="365"/>
    </location>
</feature>
<feature type="compositionally biased region" description="Acidic residues" evidence="15">
    <location>
        <begin position="474"/>
        <end position="485"/>
    </location>
</feature>
<dbReference type="InterPro" id="IPR001238">
    <property type="entry name" value="DNA-binding_RecF"/>
</dbReference>
<evidence type="ECO:0000256" key="9">
    <source>
        <dbReference type="ARBA" id="ARBA00023125"/>
    </source>
</evidence>
<comment type="similarity">
    <text evidence="2 13 14">Belongs to the RecF family.</text>
</comment>
<dbReference type="InterPro" id="IPR003395">
    <property type="entry name" value="RecF/RecN/SMC_N"/>
</dbReference>
<keyword evidence="18" id="KW-1185">Reference proteome</keyword>
<dbReference type="Gene3D" id="1.20.1050.90">
    <property type="entry name" value="RecF/RecN/SMC, N-terminal domain"/>
    <property type="match status" value="1"/>
</dbReference>
<keyword evidence="10 13" id="KW-0234">DNA repair</keyword>
<dbReference type="EMBL" id="JAEHOI010000006">
    <property type="protein sequence ID" value="MBK0421987.1"/>
    <property type="molecule type" value="Genomic_DNA"/>
</dbReference>
<evidence type="ECO:0000256" key="11">
    <source>
        <dbReference type="ARBA" id="ARBA00023236"/>
    </source>
</evidence>
<evidence type="ECO:0000256" key="8">
    <source>
        <dbReference type="ARBA" id="ARBA00022840"/>
    </source>
</evidence>
<dbReference type="NCBIfam" id="TIGR00611">
    <property type="entry name" value="recf"/>
    <property type="match status" value="1"/>
</dbReference>
<dbReference type="InterPro" id="IPR042174">
    <property type="entry name" value="RecF_2"/>
</dbReference>
<feature type="compositionally biased region" description="Basic and acidic residues" evidence="15">
    <location>
        <begin position="513"/>
        <end position="523"/>
    </location>
</feature>
<dbReference type="HAMAP" id="MF_00365">
    <property type="entry name" value="RecF"/>
    <property type="match status" value="1"/>
</dbReference>
<evidence type="ECO:0000256" key="7">
    <source>
        <dbReference type="ARBA" id="ARBA00022763"/>
    </source>
</evidence>
<dbReference type="AlphaFoldDB" id="A0A934QEY3"/>
<reference evidence="17" key="1">
    <citation type="submission" date="2020-12" db="EMBL/GenBank/DDBJ databases">
        <title>Leucobacter sp. CAS2, isolated from Chromium sludge.</title>
        <authorList>
            <person name="Xu Z."/>
        </authorList>
    </citation>
    <scope>NUCLEOTIDE SEQUENCE</scope>
    <source>
        <strain evidence="17">CSA2</strain>
    </source>
</reference>
<evidence type="ECO:0000256" key="2">
    <source>
        <dbReference type="ARBA" id="ARBA00008016"/>
    </source>
</evidence>
<dbReference type="GO" id="GO:0006260">
    <property type="term" value="P:DNA replication"/>
    <property type="evidence" value="ECO:0007669"/>
    <property type="project" value="UniProtKB-UniRule"/>
</dbReference>
<dbReference type="PANTHER" id="PTHR32182:SF0">
    <property type="entry name" value="DNA REPLICATION AND REPAIR PROTEIN RECF"/>
    <property type="match status" value="1"/>
</dbReference>
<sequence length="556" mass="59297">MRVARLSLRDFRNYPTAEVEFSAGPNLIIGPNGQGKTNLIEAIAYFSGLRSHRVSSDAPLVRAGASAAIARMRLEAAGRDVLLELQINREGANKAQVNRNSVRPREVTRWFSSVSFVPEDLTIVRGEPSGRRRFLDEALVSRHPIASGVLSDYERVVRQRTSLLKSARSGSARAVEATLPVWDEQLIETGTQIMLARRELIRDLSGPLRDGYRALVDADHLPGLSLSESVCTALDADVSRETLTLEDLASVSRETLAHDFRAALAEVRGRELERGVTLVGPHRDDLELTLNALPVKGYASHGESWSFALSLKMALAALLSEESPAGDPVIILDDVFAELDLGRRGRLMSAVSGYEQVIVTAAVEEDIPEGPSWRRIAIAAGEIVSDSGPSNDALTWDSQPTRAAQAEAPQGDTLVEARPGQSDMATSSQSPGARAAEGDGERSDGVSRETQAGREEDHSGESGLGDADVAASTEGDESLSPDVDPDSSSLGVAGVRPGPGEKLGMSPIPSNTHSEHVSRETMLRDATAVDAGDHASESDAAEAGSAPSPEQEEGRQ</sequence>
<dbReference type="GO" id="GO:0009432">
    <property type="term" value="P:SOS response"/>
    <property type="evidence" value="ECO:0007669"/>
    <property type="project" value="UniProtKB-UniRule"/>
</dbReference>
<dbReference type="GO" id="GO:0005524">
    <property type="term" value="F:ATP binding"/>
    <property type="evidence" value="ECO:0007669"/>
    <property type="project" value="UniProtKB-UniRule"/>
</dbReference>
<dbReference type="PANTHER" id="PTHR32182">
    <property type="entry name" value="DNA REPLICATION AND REPAIR PROTEIN RECF"/>
    <property type="match status" value="1"/>
</dbReference>
<proteinExistence type="inferred from homology"/>
<dbReference type="RefSeq" id="WP_200132181.1">
    <property type="nucleotide sequence ID" value="NZ_JAEHOI010000006.1"/>
</dbReference>
<evidence type="ECO:0000256" key="5">
    <source>
        <dbReference type="ARBA" id="ARBA00022705"/>
    </source>
</evidence>
<keyword evidence="8 13" id="KW-0067">ATP-binding</keyword>
<protein>
    <recommendedName>
        <fullName evidence="3 13">DNA replication and repair protein RecF</fullName>
    </recommendedName>
</protein>
<evidence type="ECO:0000259" key="16">
    <source>
        <dbReference type="Pfam" id="PF02463"/>
    </source>
</evidence>
<keyword evidence="9 13" id="KW-0238">DNA-binding</keyword>
<keyword evidence="6 13" id="KW-0547">Nucleotide-binding</keyword>
<keyword evidence="7 13" id="KW-0227">DNA damage</keyword>
<dbReference type="GO" id="GO:0000731">
    <property type="term" value="P:DNA synthesis involved in DNA repair"/>
    <property type="evidence" value="ECO:0007669"/>
    <property type="project" value="TreeGrafter"/>
</dbReference>
<evidence type="ECO:0000256" key="15">
    <source>
        <dbReference type="SAM" id="MobiDB-lite"/>
    </source>
</evidence>
<dbReference type="GO" id="GO:0006302">
    <property type="term" value="P:double-strand break repair"/>
    <property type="evidence" value="ECO:0007669"/>
    <property type="project" value="TreeGrafter"/>
</dbReference>